<organism evidence="12 13">
    <name type="scientific">Phoxinus phoxinus</name>
    <name type="common">Eurasian minnow</name>
    <dbReference type="NCBI Taxonomy" id="58324"/>
    <lineage>
        <taxon>Eukaryota</taxon>
        <taxon>Metazoa</taxon>
        <taxon>Chordata</taxon>
        <taxon>Craniata</taxon>
        <taxon>Vertebrata</taxon>
        <taxon>Euteleostomi</taxon>
        <taxon>Actinopterygii</taxon>
        <taxon>Neopterygii</taxon>
        <taxon>Teleostei</taxon>
        <taxon>Ostariophysi</taxon>
        <taxon>Cypriniformes</taxon>
        <taxon>Leuciscidae</taxon>
        <taxon>Phoxininae</taxon>
        <taxon>Phoxinus</taxon>
    </lineage>
</organism>
<comment type="caution">
    <text evidence="12">The sequence shown here is derived from an EMBL/GenBank/DDBJ whole genome shotgun (WGS) entry which is preliminary data.</text>
</comment>
<keyword evidence="9" id="KW-0539">Nucleus</keyword>
<accession>A0AAN9CHE6</accession>
<feature type="compositionally biased region" description="Polar residues" evidence="10">
    <location>
        <begin position="303"/>
        <end position="327"/>
    </location>
</feature>
<evidence type="ECO:0000256" key="10">
    <source>
        <dbReference type="SAM" id="MobiDB-lite"/>
    </source>
</evidence>
<comment type="subcellular location">
    <subcellularLocation>
        <location evidence="1">Nucleus</location>
    </subcellularLocation>
</comment>
<feature type="region of interest" description="Disordered" evidence="10">
    <location>
        <begin position="1142"/>
        <end position="1180"/>
    </location>
</feature>
<dbReference type="PANTHER" id="PTHR14955:SF8">
    <property type="entry name" value="SI:CH211-165G14.1-RELATED"/>
    <property type="match status" value="1"/>
</dbReference>
<sequence>MEEPPSNSDGLQPPDLSVLPNIFDLTRNTRVVQTPGWFVNPGTSNGTILPENDSDPLPTEQIQPDDAFSNTTVMLSYLSRSHVFSEHSPVYGVPSAFLRAYDPGKDMGDAALPVDVDQHCLQQVSVPVGLASCEPFGFMSPAQVVENVAAFCYLQQPPDMENLALETLKSLQADPGECRFPISVDDLQNGAANALWNVGPFEGGFPEDNDTDPEGLCPNANPELVFLISRSKEPVVLPNEPGAVSFAVSLNQDFIGPLDPESTSVMQMENVLTDPESTSVMQMENVLTDPESTSTKQMENVLTDPESTSTSQMENVLTDPESTSTWRMENVLTDPESTSGEQMENVLTDPESTSGEQMENVLTDPESTSGEQMENVLTDPESTSGEQMENVLTDPESTSGEQMENVLTDPESTSTWRMENVLTDPESTSTFQMDNVLTDPESTSTWRMENVLTDPESTSTVQMENVLTDPESTSTFQMENLLTDPESSSVEQMENELTDPESTSTFQMVNVLTDPESSSVEQMENVLTDPESTSTFQMENELTDPESTSTFQMENLLTDPESSSVEQMENELTDPESTSTFQMENELTDPESTSTFQMENVLTDPESSSVEQMENVLTDPESTSTFQMENVLTDPESTSTSQMENELTDPESTSTFQMENVLTDPESSSGEQMENLTDPESTSVEQMENVLTDPESTSTRQMENLWTDPESTSTKQMENVLTDPESTSVEQMENVLTDPESTSVEQMENVLTDPESTSVEQMENVLTDPESTSTRQMESLWTDPESTSGEQMENVLTDPESTSGEQMENVLTSGEAVDAKQKQEKESDLTTELSCDKPTESINGESAETNMDAFKTSNVLSSLATKKTFERKKLPPRARRGIRMGAIVQTIQPTRYKSIRVRAIKPQARKSKKNKSSTVLERVHDDAEEKAALRLQKEQTEIRRSRRCQERSTSSSAKTLDACYQSAKKKTRNCHSVPISRPEVPRKETTAHKRPTSAKKSHASKRKRKKHKSKVDHTSFFQQQEAEIKLKCLNCKEEKKEVRDESFSPYVRVHLKDFPTCTVVNDPENKRGKRSASAGIVSGMMPANPGLQYGRVCADGSRNDVLVCCLCGGSSNTNDLGDLHGPYFPEGYKSASKVIPNSLEEDNSDSDPSSRGNWTNSFRESRWNEPCTSPTAKKPKMDAATDWFSPPVVPLDANEHWLHQDCAVWATGVFLVRGKLYGLEKAVRLAKVSVCSTCQKRGATLGCVFKGCLNKYHYMCAVQSGCVLNEDNFSMKCRKHKNKSIKGSSYGQINR</sequence>
<feature type="compositionally biased region" description="Polar residues" evidence="10">
    <location>
        <begin position="799"/>
        <end position="812"/>
    </location>
</feature>
<feature type="domain" description="PHD-type" evidence="11">
    <location>
        <begin position="1173"/>
        <end position="1281"/>
    </location>
</feature>
<evidence type="ECO:0000256" key="1">
    <source>
        <dbReference type="ARBA" id="ARBA00004123"/>
    </source>
</evidence>
<dbReference type="PANTHER" id="PTHR14955">
    <property type="entry name" value="RETINOIC ACID INDUCED 1/TRANSCRIPTION FACTOR 20"/>
    <property type="match status" value="1"/>
</dbReference>
<proteinExistence type="predicted"/>
<feature type="compositionally biased region" description="Polar residues" evidence="10">
    <location>
        <begin position="1150"/>
        <end position="1162"/>
    </location>
</feature>
<feature type="region of interest" description="Disordered" evidence="10">
    <location>
        <begin position="904"/>
        <end position="923"/>
    </location>
</feature>
<evidence type="ECO:0000256" key="8">
    <source>
        <dbReference type="ARBA" id="ARBA00023159"/>
    </source>
</evidence>
<keyword evidence="3" id="KW-0597">Phosphoprotein</keyword>
<feature type="region of interest" description="Disordered" evidence="10">
    <location>
        <begin position="634"/>
        <end position="849"/>
    </location>
</feature>
<evidence type="ECO:0000256" key="5">
    <source>
        <dbReference type="ARBA" id="ARBA00022771"/>
    </source>
</evidence>
<dbReference type="GO" id="GO:0006357">
    <property type="term" value="P:regulation of transcription by RNA polymerase II"/>
    <property type="evidence" value="ECO:0007669"/>
    <property type="project" value="TreeGrafter"/>
</dbReference>
<feature type="compositionally biased region" description="Basic residues" evidence="10">
    <location>
        <begin position="904"/>
        <end position="915"/>
    </location>
</feature>
<dbReference type="Pfam" id="PF13771">
    <property type="entry name" value="zf-HC5HC2H"/>
    <property type="match status" value="1"/>
</dbReference>
<keyword evidence="4" id="KW-0479">Metal-binding</keyword>
<evidence type="ECO:0000256" key="3">
    <source>
        <dbReference type="ARBA" id="ARBA00022553"/>
    </source>
</evidence>
<evidence type="ECO:0000256" key="9">
    <source>
        <dbReference type="ARBA" id="ARBA00023242"/>
    </source>
</evidence>
<dbReference type="CDD" id="cd15668">
    <property type="entry name" value="ePHD_RAI1_like"/>
    <property type="match status" value="1"/>
</dbReference>
<feature type="compositionally biased region" description="Basic and acidic residues" evidence="10">
    <location>
        <begin position="817"/>
        <end position="839"/>
    </location>
</feature>
<name>A0AAN9CHE6_9TELE</name>
<evidence type="ECO:0000313" key="13">
    <source>
        <dbReference type="Proteomes" id="UP001364617"/>
    </source>
</evidence>
<dbReference type="EMBL" id="JAYKXH010000019">
    <property type="protein sequence ID" value="KAK7134159.1"/>
    <property type="molecule type" value="Genomic_DNA"/>
</dbReference>
<keyword evidence="7" id="KW-0832">Ubl conjugation</keyword>
<feature type="region of interest" description="Disordered" evidence="10">
    <location>
        <begin position="935"/>
        <end position="1017"/>
    </location>
</feature>
<keyword evidence="13" id="KW-1185">Reference proteome</keyword>
<keyword evidence="6" id="KW-0862">Zinc</keyword>
<keyword evidence="5" id="KW-0863">Zinc-finger</keyword>
<feature type="region of interest" description="Disordered" evidence="10">
    <location>
        <begin position="303"/>
        <end position="415"/>
    </location>
</feature>
<gene>
    <name evidence="12" type="ORF">R3I93_017537</name>
</gene>
<evidence type="ECO:0000256" key="7">
    <source>
        <dbReference type="ARBA" id="ARBA00022843"/>
    </source>
</evidence>
<keyword evidence="2" id="KW-1017">Isopeptide bond</keyword>
<evidence type="ECO:0000256" key="4">
    <source>
        <dbReference type="ARBA" id="ARBA00022723"/>
    </source>
</evidence>
<evidence type="ECO:0000259" key="11">
    <source>
        <dbReference type="PROSITE" id="PS51805"/>
    </source>
</evidence>
<dbReference type="PROSITE" id="PS51805">
    <property type="entry name" value="EPHD"/>
    <property type="match status" value="1"/>
</dbReference>
<feature type="compositionally biased region" description="Polar residues" evidence="10">
    <location>
        <begin position="694"/>
        <end position="731"/>
    </location>
</feature>
<feature type="compositionally biased region" description="Basic residues" evidence="10">
    <location>
        <begin position="992"/>
        <end position="1014"/>
    </location>
</feature>
<dbReference type="GO" id="GO:0008270">
    <property type="term" value="F:zinc ion binding"/>
    <property type="evidence" value="ECO:0007669"/>
    <property type="project" value="UniProtKB-KW"/>
</dbReference>
<dbReference type="Gene3D" id="3.30.40.10">
    <property type="entry name" value="Zinc/RING finger domain, C3HC4 (zinc finger)"/>
    <property type="match status" value="1"/>
</dbReference>
<reference evidence="12 13" key="1">
    <citation type="submission" date="2024-02" db="EMBL/GenBank/DDBJ databases">
        <title>Chromosome-level genome assembly of the Eurasian Minnow (Phoxinus phoxinus).</title>
        <authorList>
            <person name="Oriowo T.O."/>
            <person name="Martin S."/>
            <person name="Stange M."/>
            <person name="Chrysostomakis Y."/>
            <person name="Brown T."/>
            <person name="Winkler S."/>
            <person name="Kukowka S."/>
            <person name="Myers E.W."/>
            <person name="Bohne A."/>
        </authorList>
    </citation>
    <scope>NUCLEOTIDE SEQUENCE [LARGE SCALE GENOMIC DNA]</scope>
    <source>
        <strain evidence="12">ZFMK-TIS-60720</strain>
        <tissue evidence="12">Whole Organism</tissue>
    </source>
</reference>
<evidence type="ECO:0000256" key="2">
    <source>
        <dbReference type="ARBA" id="ARBA00022499"/>
    </source>
</evidence>
<keyword evidence="8" id="KW-0010">Activator</keyword>
<dbReference type="InterPro" id="IPR034732">
    <property type="entry name" value="EPHD"/>
</dbReference>
<feature type="compositionally biased region" description="Polar residues" evidence="10">
    <location>
        <begin position="634"/>
        <end position="686"/>
    </location>
</feature>
<evidence type="ECO:0000313" key="12">
    <source>
        <dbReference type="EMBL" id="KAK7134159.1"/>
    </source>
</evidence>
<feature type="compositionally biased region" description="Polar residues" evidence="10">
    <location>
        <begin position="840"/>
        <end position="849"/>
    </location>
</feature>
<dbReference type="InterPro" id="IPR013083">
    <property type="entry name" value="Znf_RING/FYVE/PHD"/>
</dbReference>
<feature type="compositionally biased region" description="Polar residues" evidence="10">
    <location>
        <begin position="769"/>
        <end position="791"/>
    </location>
</feature>
<dbReference type="GO" id="GO:0005634">
    <property type="term" value="C:nucleus"/>
    <property type="evidence" value="ECO:0007669"/>
    <property type="project" value="UniProtKB-SubCell"/>
</dbReference>
<dbReference type="FunFam" id="3.30.40.10:FF:000116">
    <property type="entry name" value="Transcription factor 20 (AR1)"/>
    <property type="match status" value="1"/>
</dbReference>
<feature type="compositionally biased region" description="Basic and acidic residues" evidence="10">
    <location>
        <begin position="935"/>
        <end position="950"/>
    </location>
</feature>
<protein>
    <recommendedName>
        <fullName evidence="11">PHD-type domain-containing protein</fullName>
    </recommendedName>
</protein>
<dbReference type="InterPro" id="IPR052440">
    <property type="entry name" value="Trans_Reg/Chrom_Remod"/>
</dbReference>
<evidence type="ECO:0000256" key="6">
    <source>
        <dbReference type="ARBA" id="ARBA00022833"/>
    </source>
</evidence>
<dbReference type="Proteomes" id="UP001364617">
    <property type="component" value="Unassembled WGS sequence"/>
</dbReference>